<name>A0A8S5Q3Z5_9CAUD</name>
<organism evidence="1">
    <name type="scientific">Siphoviridae sp. ctLqe90</name>
    <dbReference type="NCBI Taxonomy" id="2825456"/>
    <lineage>
        <taxon>Viruses</taxon>
        <taxon>Duplodnaviria</taxon>
        <taxon>Heunggongvirae</taxon>
        <taxon>Uroviricota</taxon>
        <taxon>Caudoviricetes</taxon>
    </lineage>
</organism>
<proteinExistence type="predicted"/>
<reference evidence="1" key="1">
    <citation type="journal article" date="2021" name="Proc. Natl. Acad. Sci. U.S.A.">
        <title>A Catalog of Tens of Thousands of Viruses from Human Metagenomes Reveals Hidden Associations with Chronic Diseases.</title>
        <authorList>
            <person name="Tisza M.J."/>
            <person name="Buck C.B."/>
        </authorList>
    </citation>
    <scope>NUCLEOTIDE SEQUENCE</scope>
    <source>
        <strain evidence="1">CtLqe90</strain>
    </source>
</reference>
<protein>
    <submittedName>
        <fullName evidence="1">Uncharacterized protein</fullName>
    </submittedName>
</protein>
<accession>A0A8S5Q3Z5</accession>
<sequence length="52" mass="6230">MQKELKNLKKWVIVKKLLISLNNRKLIYRLNIKLSLLKLLLLIKSKEAFLKP</sequence>
<dbReference type="EMBL" id="BK015564">
    <property type="protein sequence ID" value="DAE13268.1"/>
    <property type="molecule type" value="Genomic_DNA"/>
</dbReference>
<evidence type="ECO:0000313" key="1">
    <source>
        <dbReference type="EMBL" id="DAE13268.1"/>
    </source>
</evidence>